<dbReference type="Proteomes" id="UP000286931">
    <property type="component" value="Unassembled WGS sequence"/>
</dbReference>
<keyword evidence="2" id="KW-1185">Reference proteome</keyword>
<name>A0A401YQI8_9ACTN</name>
<dbReference type="EMBL" id="BIFH01000022">
    <property type="protein sequence ID" value="GCD96851.1"/>
    <property type="molecule type" value="Genomic_DNA"/>
</dbReference>
<protein>
    <submittedName>
        <fullName evidence="1">Uncharacterized protein</fullName>
    </submittedName>
</protein>
<proteinExistence type="predicted"/>
<sequence length="330" mass="36846">MGCWTVYLLRDEDASCLVTWEKYGSWEVWDPDERARLIDRSRRRGIPVDDDRAAGSVDSSFCRGLALDLVDHRMRYYGCDLALPSAAYIDSHAARLAGTATWMGWDVRYAWGGPGDFPEVIPGATPVLVRRDERPRSLPIAPLTSREGWYAGWNPAQEVVSVRHFEGIADWWAPASAVVSVIRPDRLVLDYQLTTRDTVDWLAAHGERIVPALLAQQPYPMPHEETIDTGVVIDIPGRRVRYWDQSRISPSRAMAAATAWPGWSFERLPFGFAGHLAVTARTGEHDLTTDAAATASPWNAELLEIRDRGARALSDASDLLRHCRLAIVDG</sequence>
<evidence type="ECO:0000313" key="1">
    <source>
        <dbReference type="EMBL" id="GCD96851.1"/>
    </source>
</evidence>
<dbReference type="RefSeq" id="WP_126638883.1">
    <property type="nucleotide sequence ID" value="NZ_BIFH01000022.1"/>
</dbReference>
<gene>
    <name evidence="1" type="ORF">EHYA_04538</name>
</gene>
<comment type="caution">
    <text evidence="1">The sequence shown here is derived from an EMBL/GenBank/DDBJ whole genome shotgun (WGS) entry which is preliminary data.</text>
</comment>
<evidence type="ECO:0000313" key="2">
    <source>
        <dbReference type="Proteomes" id="UP000286931"/>
    </source>
</evidence>
<dbReference type="OrthoDB" id="2528990at2"/>
<accession>A0A401YQI8</accession>
<organism evidence="1 2">
    <name type="scientific">Embleya hyalina</name>
    <dbReference type="NCBI Taxonomy" id="516124"/>
    <lineage>
        <taxon>Bacteria</taxon>
        <taxon>Bacillati</taxon>
        <taxon>Actinomycetota</taxon>
        <taxon>Actinomycetes</taxon>
        <taxon>Kitasatosporales</taxon>
        <taxon>Streptomycetaceae</taxon>
        <taxon>Embleya</taxon>
    </lineage>
</organism>
<reference evidence="1 2" key="1">
    <citation type="submission" date="2018-12" db="EMBL/GenBank/DDBJ databases">
        <title>Draft genome sequence of Embleya hyalina NBRC 13850T.</title>
        <authorList>
            <person name="Komaki H."/>
            <person name="Hosoyama A."/>
            <person name="Kimura A."/>
            <person name="Ichikawa N."/>
            <person name="Tamura T."/>
        </authorList>
    </citation>
    <scope>NUCLEOTIDE SEQUENCE [LARGE SCALE GENOMIC DNA]</scope>
    <source>
        <strain evidence="1 2">NBRC 13850</strain>
    </source>
</reference>
<dbReference type="AlphaFoldDB" id="A0A401YQI8"/>